<proteinExistence type="predicted"/>
<dbReference type="EMBL" id="CP061800">
    <property type="protein sequence ID" value="QTA85168.1"/>
    <property type="molecule type" value="Genomic_DNA"/>
</dbReference>
<protein>
    <submittedName>
        <fullName evidence="2">Uncharacterized protein</fullName>
    </submittedName>
</protein>
<dbReference type="Proteomes" id="UP000663722">
    <property type="component" value="Chromosome"/>
</dbReference>
<keyword evidence="1" id="KW-1133">Transmembrane helix</keyword>
<dbReference type="AlphaFoldDB" id="A0A975GLU3"/>
<dbReference type="RefSeq" id="WP_207681332.1">
    <property type="nucleotide sequence ID" value="NZ_CP061800.1"/>
</dbReference>
<accession>A0A975GLU3</accession>
<feature type="transmembrane region" description="Helical" evidence="1">
    <location>
        <begin position="20"/>
        <end position="40"/>
    </location>
</feature>
<keyword evidence="1" id="KW-0812">Transmembrane</keyword>
<dbReference type="KEGG" id="dmm:dnm_011730"/>
<reference evidence="2" key="1">
    <citation type="journal article" date="2021" name="Microb. Physiol.">
        <title>Proteogenomic Insights into the Physiology of Marine, Sulfate-Reducing, Filamentous Desulfonema limicola and Desulfonema magnum.</title>
        <authorList>
            <person name="Schnaars V."/>
            <person name="Wohlbrand L."/>
            <person name="Scheve S."/>
            <person name="Hinrichs C."/>
            <person name="Reinhardt R."/>
            <person name="Rabus R."/>
        </authorList>
    </citation>
    <scope>NUCLEOTIDE SEQUENCE</scope>
    <source>
        <strain evidence="2">4be13</strain>
    </source>
</reference>
<sequence>MCSSYHKQYMTVGKYGFRKVVSVGFHLLCMAMDGLALALFRCQCSRKTSVRGAVRLIIAQKLYDA</sequence>
<evidence type="ECO:0000313" key="3">
    <source>
        <dbReference type="Proteomes" id="UP000663722"/>
    </source>
</evidence>
<organism evidence="2 3">
    <name type="scientific">Desulfonema magnum</name>
    <dbReference type="NCBI Taxonomy" id="45655"/>
    <lineage>
        <taxon>Bacteria</taxon>
        <taxon>Pseudomonadati</taxon>
        <taxon>Thermodesulfobacteriota</taxon>
        <taxon>Desulfobacteria</taxon>
        <taxon>Desulfobacterales</taxon>
        <taxon>Desulfococcaceae</taxon>
        <taxon>Desulfonema</taxon>
    </lineage>
</organism>
<keyword evidence="1" id="KW-0472">Membrane</keyword>
<keyword evidence="3" id="KW-1185">Reference proteome</keyword>
<gene>
    <name evidence="2" type="ORF">dnm_011730</name>
</gene>
<name>A0A975GLU3_9BACT</name>
<evidence type="ECO:0000256" key="1">
    <source>
        <dbReference type="SAM" id="Phobius"/>
    </source>
</evidence>
<evidence type="ECO:0000313" key="2">
    <source>
        <dbReference type="EMBL" id="QTA85168.1"/>
    </source>
</evidence>